<keyword evidence="2" id="KW-1185">Reference proteome</keyword>
<dbReference type="Proteomes" id="UP000326582">
    <property type="component" value="Chromosome 4"/>
</dbReference>
<accession>A0ACD0WN78</accession>
<evidence type="ECO:0000313" key="1">
    <source>
        <dbReference type="EMBL" id="QFZ28735.1"/>
    </source>
</evidence>
<name>A0ACD0WN78_CLALS</name>
<evidence type="ECO:0000313" key="2">
    <source>
        <dbReference type="Proteomes" id="UP000326582"/>
    </source>
</evidence>
<proteinExistence type="predicted"/>
<organism evidence="1 2">
    <name type="scientific">Clavispora lusitaniae</name>
    <name type="common">Candida lusitaniae</name>
    <dbReference type="NCBI Taxonomy" id="36911"/>
    <lineage>
        <taxon>Eukaryota</taxon>
        <taxon>Fungi</taxon>
        <taxon>Dikarya</taxon>
        <taxon>Ascomycota</taxon>
        <taxon>Saccharomycotina</taxon>
        <taxon>Pichiomycetes</taxon>
        <taxon>Metschnikowiaceae</taxon>
        <taxon>Clavispora</taxon>
    </lineage>
</organism>
<reference evidence="2" key="1">
    <citation type="journal article" date="2019" name="MBio">
        <title>Comparative genomics for the elucidation of multidrug resistance (MDR) in Candida lusitaniae.</title>
        <authorList>
            <person name="Kannan A."/>
            <person name="Asner S.A."/>
            <person name="Trachsel E."/>
            <person name="Kelly S."/>
            <person name="Parker J."/>
            <person name="Sanglard D."/>
        </authorList>
    </citation>
    <scope>NUCLEOTIDE SEQUENCE [LARGE SCALE GENOMIC DNA]</scope>
    <source>
        <strain evidence="2">P1</strain>
    </source>
</reference>
<gene>
    <name evidence="1" type="ORF">EJF14_40783</name>
</gene>
<dbReference type="EMBL" id="CP038487">
    <property type="protein sequence ID" value="QFZ28735.1"/>
    <property type="molecule type" value="Genomic_DNA"/>
</dbReference>
<sequence>MRMSYDCVVFSLTEYLTFPSYDLSKSFLLSNVPYNSYTHSLVSCGISGPIITIHFAYHYIPSISTAFTVSRTLSSLSHQLPSVKCIILHLPIFPSVLVSCKP</sequence>
<protein>
    <submittedName>
        <fullName evidence="1">Uncharacterized protein</fullName>
    </submittedName>
</protein>